<organism evidence="2 3">
    <name type="scientific">Reticulomyxa filosa</name>
    <dbReference type="NCBI Taxonomy" id="46433"/>
    <lineage>
        <taxon>Eukaryota</taxon>
        <taxon>Sar</taxon>
        <taxon>Rhizaria</taxon>
        <taxon>Retaria</taxon>
        <taxon>Foraminifera</taxon>
        <taxon>Monothalamids</taxon>
        <taxon>Reticulomyxidae</taxon>
        <taxon>Reticulomyxa</taxon>
    </lineage>
</organism>
<evidence type="ECO:0000313" key="3">
    <source>
        <dbReference type="Proteomes" id="UP000023152"/>
    </source>
</evidence>
<feature type="compositionally biased region" description="Basic and acidic residues" evidence="1">
    <location>
        <begin position="85"/>
        <end position="119"/>
    </location>
</feature>
<dbReference type="EMBL" id="ASPP01000268">
    <property type="protein sequence ID" value="ETO36811.1"/>
    <property type="molecule type" value="Genomic_DNA"/>
</dbReference>
<gene>
    <name evidence="2" type="ORF">RFI_00255</name>
</gene>
<dbReference type="AlphaFoldDB" id="X6PF36"/>
<feature type="compositionally biased region" description="Polar residues" evidence="1">
    <location>
        <begin position="190"/>
        <end position="205"/>
    </location>
</feature>
<reference evidence="2 3" key="1">
    <citation type="journal article" date="2013" name="Curr. Biol.">
        <title>The Genome of the Foraminiferan Reticulomyxa filosa.</title>
        <authorList>
            <person name="Glockner G."/>
            <person name="Hulsmann N."/>
            <person name="Schleicher M."/>
            <person name="Noegel A.A."/>
            <person name="Eichinger L."/>
            <person name="Gallinger C."/>
            <person name="Pawlowski J."/>
            <person name="Sierra R."/>
            <person name="Euteneuer U."/>
            <person name="Pillet L."/>
            <person name="Moustafa A."/>
            <person name="Platzer M."/>
            <person name="Groth M."/>
            <person name="Szafranski K."/>
            <person name="Schliwa M."/>
        </authorList>
    </citation>
    <scope>NUCLEOTIDE SEQUENCE [LARGE SCALE GENOMIC DNA]</scope>
</reference>
<protein>
    <submittedName>
        <fullName evidence="2">Uncharacterized protein</fullName>
    </submittedName>
</protein>
<comment type="caution">
    <text evidence="2">The sequence shown here is derived from an EMBL/GenBank/DDBJ whole genome shotgun (WGS) entry which is preliminary data.</text>
</comment>
<feature type="region of interest" description="Disordered" evidence="1">
    <location>
        <begin position="186"/>
        <end position="205"/>
    </location>
</feature>
<name>X6PF36_RETFI</name>
<evidence type="ECO:0000256" key="1">
    <source>
        <dbReference type="SAM" id="MobiDB-lite"/>
    </source>
</evidence>
<accession>X6PF36</accession>
<proteinExistence type="predicted"/>
<sequence length="272" mass="30906">MWQLIAKTKQDRHKKMNGFIQDNFNLLGKIIILLSKRLKLQDKTHSPQQSSVIAFSEAEIELLTENIQPDEEQVTSVVSNGGKELNGESKEQKTEEEVKKGEEEQKREETEEPPLKKMMSDIPSLTYSVRQTTEDSQLIKVRSMHSIEISMTESVTATSGALPVSLHRMDSSEIHTQLHGNVATDKKNQLDSPAQSRENSQTTSHLSLDFALPEGEIEQLENDDNDHHDPNAKHNKKNYISMRDLIIEMASDVGKEIRRAIVFCHKQFTTSE</sequence>
<keyword evidence="3" id="KW-1185">Reference proteome</keyword>
<dbReference type="Proteomes" id="UP000023152">
    <property type="component" value="Unassembled WGS sequence"/>
</dbReference>
<feature type="region of interest" description="Disordered" evidence="1">
    <location>
        <begin position="72"/>
        <end position="121"/>
    </location>
</feature>
<evidence type="ECO:0000313" key="2">
    <source>
        <dbReference type="EMBL" id="ETO36811.1"/>
    </source>
</evidence>